<dbReference type="STRING" id="883114.HMPREF9709_01596"/>
<dbReference type="CDD" id="cd04301">
    <property type="entry name" value="NAT_SF"/>
    <property type="match status" value="1"/>
</dbReference>
<dbReference type="EMBL" id="AGEI01000029">
    <property type="protein sequence ID" value="EHR32315.1"/>
    <property type="molecule type" value="Genomic_DNA"/>
</dbReference>
<comment type="caution">
    <text evidence="3">The sequence shown here is derived from an EMBL/GenBank/DDBJ whole genome shotgun (WGS) entry which is preliminary data.</text>
</comment>
<dbReference type="InterPro" id="IPR016181">
    <property type="entry name" value="Acyl_CoA_acyltransferase"/>
</dbReference>
<dbReference type="Proteomes" id="UP000004191">
    <property type="component" value="Unassembled WGS sequence"/>
</dbReference>
<dbReference type="PROSITE" id="PS51729">
    <property type="entry name" value="GNAT_YJDJ"/>
    <property type="match status" value="1"/>
</dbReference>
<evidence type="ECO:0000259" key="1">
    <source>
        <dbReference type="PROSITE" id="PS51186"/>
    </source>
</evidence>
<dbReference type="eggNOG" id="COG2388">
    <property type="taxonomic scope" value="Bacteria"/>
</dbReference>
<dbReference type="AlphaFoldDB" id="H3NQI5"/>
<dbReference type="Gene3D" id="3.40.630.30">
    <property type="match status" value="1"/>
</dbReference>
<dbReference type="HOGENOM" id="CLU_132888_2_2_9"/>
<dbReference type="PROSITE" id="PS51186">
    <property type="entry name" value="GNAT"/>
    <property type="match status" value="1"/>
</dbReference>
<dbReference type="InterPro" id="IPR031165">
    <property type="entry name" value="GNAT_YJDJ"/>
</dbReference>
<sequence>MINIKYEPDKHRSAAYDDGKEIGFCNYSESENLWIIDHTETNPEYGGQGIGTKLVAELVEQARSKNVKILPLCPFAKSEFDKRSEYSDVLSNKQ</sequence>
<dbReference type="InterPro" id="IPR000182">
    <property type="entry name" value="GNAT_dom"/>
</dbReference>
<feature type="domain" description="N-acetyltransferase" evidence="2">
    <location>
        <begin position="5"/>
        <end position="91"/>
    </location>
</feature>
<evidence type="ECO:0000313" key="4">
    <source>
        <dbReference type="Proteomes" id="UP000004191"/>
    </source>
</evidence>
<dbReference type="GeneID" id="96999538"/>
<evidence type="ECO:0000259" key="2">
    <source>
        <dbReference type="PROSITE" id="PS51729"/>
    </source>
</evidence>
<protein>
    <submittedName>
        <fullName evidence="3">Uncharacterized protein</fullName>
    </submittedName>
</protein>
<gene>
    <name evidence="3" type="ORF">HMPREF9709_01596</name>
</gene>
<name>H3NQI5_9FIRM</name>
<dbReference type="RefSeq" id="WP_005399111.1">
    <property type="nucleotide sequence ID" value="NZ_JH601088.1"/>
</dbReference>
<dbReference type="Pfam" id="PF14542">
    <property type="entry name" value="Acetyltransf_CG"/>
    <property type="match status" value="1"/>
</dbReference>
<feature type="domain" description="N-acetyltransferase" evidence="1">
    <location>
        <begin position="1"/>
        <end position="94"/>
    </location>
</feature>
<dbReference type="SUPFAM" id="SSF55729">
    <property type="entry name" value="Acyl-CoA N-acyltransferases (Nat)"/>
    <property type="match status" value="1"/>
</dbReference>
<reference evidence="3 4" key="1">
    <citation type="submission" date="2012-01" db="EMBL/GenBank/DDBJ databases">
        <title>The Genome Sequence of Helcococcus kunzii ATCC 51366.</title>
        <authorList>
            <consortium name="The Broad Institute Genome Sequencing Platform"/>
            <person name="Earl A."/>
            <person name="Ward D."/>
            <person name="Feldgarden M."/>
            <person name="Gevers D."/>
            <person name="Huys G."/>
            <person name="Young S.K."/>
            <person name="Zeng Q."/>
            <person name="Gargeya S."/>
            <person name="Fitzgerald M."/>
            <person name="Haas B."/>
            <person name="Abouelleil A."/>
            <person name="Alvarado L."/>
            <person name="Arachchi H.M."/>
            <person name="Berlin A."/>
            <person name="Chapman S.B."/>
            <person name="Gearin G."/>
            <person name="Goldberg J."/>
            <person name="Griggs A."/>
            <person name="Gujja S."/>
            <person name="Hansen M."/>
            <person name="Heiman D."/>
            <person name="Howarth C."/>
            <person name="Larimer J."/>
            <person name="Lui A."/>
            <person name="MacDonald P.J.P."/>
            <person name="McCowen C."/>
            <person name="Montmayeur A."/>
            <person name="Murphy C."/>
            <person name="Neiman D."/>
            <person name="Pearson M."/>
            <person name="Priest M."/>
            <person name="Roberts A."/>
            <person name="Saif S."/>
            <person name="Shea T."/>
            <person name="Sisk P."/>
            <person name="Stolte C."/>
            <person name="Sykes S."/>
            <person name="Wortman J."/>
            <person name="Nusbaum C."/>
            <person name="Birren B."/>
        </authorList>
    </citation>
    <scope>NUCLEOTIDE SEQUENCE [LARGE SCALE GENOMIC DNA]</scope>
    <source>
        <strain evidence="3 4">ATCC 51366</strain>
    </source>
</reference>
<organism evidence="3 4">
    <name type="scientific">Helcococcus kunzii ATCC 51366</name>
    <dbReference type="NCBI Taxonomy" id="883114"/>
    <lineage>
        <taxon>Bacteria</taxon>
        <taxon>Bacillati</taxon>
        <taxon>Bacillota</taxon>
        <taxon>Tissierellia</taxon>
        <taxon>Tissierellales</taxon>
        <taxon>Peptoniphilaceae</taxon>
        <taxon>Helcococcus</taxon>
    </lineage>
</organism>
<accession>H3NQI5</accession>
<dbReference type="GO" id="GO:0016747">
    <property type="term" value="F:acyltransferase activity, transferring groups other than amino-acyl groups"/>
    <property type="evidence" value="ECO:0007669"/>
    <property type="project" value="InterPro"/>
</dbReference>
<proteinExistence type="predicted"/>
<evidence type="ECO:0000313" key="3">
    <source>
        <dbReference type="EMBL" id="EHR32315.1"/>
    </source>
</evidence>
<keyword evidence="4" id="KW-1185">Reference proteome</keyword>